<organism evidence="2 3">
    <name type="scientific">Sphingomonas immobilis</name>
    <dbReference type="NCBI Taxonomy" id="3063997"/>
    <lineage>
        <taxon>Bacteria</taxon>
        <taxon>Pseudomonadati</taxon>
        <taxon>Pseudomonadota</taxon>
        <taxon>Alphaproteobacteria</taxon>
        <taxon>Sphingomonadales</taxon>
        <taxon>Sphingomonadaceae</taxon>
        <taxon>Sphingomonas</taxon>
    </lineage>
</organism>
<gene>
    <name evidence="2" type="ORF">Q5H94_11040</name>
</gene>
<protein>
    <submittedName>
        <fullName evidence="2">Uncharacterized protein</fullName>
    </submittedName>
</protein>
<keyword evidence="1" id="KW-0812">Transmembrane</keyword>
<comment type="caution">
    <text evidence="2">The sequence shown here is derived from an EMBL/GenBank/DDBJ whole genome shotgun (WGS) entry which is preliminary data.</text>
</comment>
<keyword evidence="3" id="KW-1185">Reference proteome</keyword>
<keyword evidence="1" id="KW-0472">Membrane</keyword>
<dbReference type="EMBL" id="JAUQSZ010000006">
    <property type="protein sequence ID" value="MDO7842863.1"/>
    <property type="molecule type" value="Genomic_DNA"/>
</dbReference>
<name>A0ABT8ZZ50_9SPHN</name>
<evidence type="ECO:0000256" key="1">
    <source>
        <dbReference type="SAM" id="Phobius"/>
    </source>
</evidence>
<evidence type="ECO:0000313" key="2">
    <source>
        <dbReference type="EMBL" id="MDO7842863.1"/>
    </source>
</evidence>
<proteinExistence type="predicted"/>
<keyword evidence="1" id="KW-1133">Transmembrane helix</keyword>
<dbReference type="RefSeq" id="WP_304561309.1">
    <property type="nucleotide sequence ID" value="NZ_JAUQSZ010000006.1"/>
</dbReference>
<dbReference type="Proteomes" id="UP001176468">
    <property type="component" value="Unassembled WGS sequence"/>
</dbReference>
<sequence length="185" mass="21112">MNQMIYAGFLYTVVTGVGVACCIVFMRPRKSAEKPPAANISPREMHPRMLPLSFTEFRSEKRGSHWRTADGRYEIVLLGNRVGRQIDVAFESKGVASMYADTSWQSKDMLEAELNKNYLVRWRLDLTEGRANMIVGGNSLIDVVYTFLTQYERTQIPQIYERLTSVVEVELVPGVGSVQWDRWGP</sequence>
<reference evidence="2" key="1">
    <citation type="submission" date="2023-07" db="EMBL/GenBank/DDBJ databases">
        <authorList>
            <person name="Kim M.K."/>
        </authorList>
    </citation>
    <scope>NUCLEOTIDE SEQUENCE</scope>
    <source>
        <strain evidence="2">CA1-15</strain>
    </source>
</reference>
<accession>A0ABT8ZZ50</accession>
<evidence type="ECO:0000313" key="3">
    <source>
        <dbReference type="Proteomes" id="UP001176468"/>
    </source>
</evidence>
<feature type="transmembrane region" description="Helical" evidence="1">
    <location>
        <begin position="6"/>
        <end position="26"/>
    </location>
</feature>